<accession>A0ABR7PFA3</accession>
<dbReference type="Gene3D" id="3.30.70.1290">
    <property type="entry name" value="Transposase IS200-like"/>
    <property type="match status" value="1"/>
</dbReference>
<name>A0ABR7PFA3_9FIRM</name>
<dbReference type="NCBIfam" id="NF033573">
    <property type="entry name" value="transpos_IS200"/>
    <property type="match status" value="1"/>
</dbReference>
<dbReference type="PANTHER" id="PTHR33360:SF4">
    <property type="entry name" value="TRANSPOSASE IS200-LIKE PROTEIN"/>
    <property type="match status" value="1"/>
</dbReference>
<dbReference type="RefSeq" id="WP_118701188.1">
    <property type="nucleotide sequence ID" value="NZ_JACRTP010000011.1"/>
</dbReference>
<evidence type="ECO:0000259" key="1">
    <source>
        <dbReference type="SMART" id="SM01321"/>
    </source>
</evidence>
<evidence type="ECO:0000313" key="3">
    <source>
        <dbReference type="Proteomes" id="UP000661649"/>
    </source>
</evidence>
<reference evidence="2 3" key="1">
    <citation type="submission" date="2020-08" db="EMBL/GenBank/DDBJ databases">
        <title>Genome public.</title>
        <authorList>
            <person name="Liu C."/>
            <person name="Sun Q."/>
        </authorList>
    </citation>
    <scope>NUCLEOTIDE SEQUENCE [LARGE SCALE GENOMIC DNA]</scope>
    <source>
        <strain evidence="2 3">3_YM_SP_D4_24.mj</strain>
    </source>
</reference>
<dbReference type="InterPro" id="IPR036515">
    <property type="entry name" value="Transposase_17_sf"/>
</dbReference>
<dbReference type="SUPFAM" id="SSF143422">
    <property type="entry name" value="Transposase IS200-like"/>
    <property type="match status" value="1"/>
</dbReference>
<dbReference type="Proteomes" id="UP000661649">
    <property type="component" value="Unassembled WGS sequence"/>
</dbReference>
<gene>
    <name evidence="2" type="primary">tnpA</name>
    <name evidence="2" type="ORF">H8712_15530</name>
</gene>
<keyword evidence="3" id="KW-1185">Reference proteome</keyword>
<sequence>MENKTYTRNAHSVCCLTYYAVFVIKYRRKVITPEILAFMRSHTDYLISQRYHGKLLEFNGEEDHIHILFELPPSAAPSVIICNLKTQLSKEVRKRFWEQIHNQLWKDSFWSDSYFLSTTGGANLEVLEQYIQQQGIEKQKRKYVHHKKK</sequence>
<dbReference type="EMBL" id="JACRTP010000011">
    <property type="protein sequence ID" value="MBC8629994.1"/>
    <property type="molecule type" value="Genomic_DNA"/>
</dbReference>
<dbReference type="PANTHER" id="PTHR33360">
    <property type="entry name" value="TRANSPOSASE FOR INSERTION SEQUENCE ELEMENT IS200"/>
    <property type="match status" value="1"/>
</dbReference>
<dbReference type="Pfam" id="PF01797">
    <property type="entry name" value="Y1_Tnp"/>
    <property type="match status" value="1"/>
</dbReference>
<proteinExistence type="predicted"/>
<protein>
    <submittedName>
        <fullName evidence="2">IS200/IS605 family transposase</fullName>
    </submittedName>
</protein>
<dbReference type="SMART" id="SM01321">
    <property type="entry name" value="Y1_Tnp"/>
    <property type="match status" value="1"/>
</dbReference>
<feature type="domain" description="Transposase IS200-like" evidence="1">
    <location>
        <begin position="13"/>
        <end position="134"/>
    </location>
</feature>
<evidence type="ECO:0000313" key="2">
    <source>
        <dbReference type="EMBL" id="MBC8629994.1"/>
    </source>
</evidence>
<dbReference type="InterPro" id="IPR002686">
    <property type="entry name" value="Transposase_17"/>
</dbReference>
<comment type="caution">
    <text evidence="2">The sequence shown here is derived from an EMBL/GenBank/DDBJ whole genome shotgun (WGS) entry which is preliminary data.</text>
</comment>
<organism evidence="2 3">
    <name type="scientific">Blautia stercoris</name>
    <dbReference type="NCBI Taxonomy" id="871664"/>
    <lineage>
        <taxon>Bacteria</taxon>
        <taxon>Bacillati</taxon>
        <taxon>Bacillota</taxon>
        <taxon>Clostridia</taxon>
        <taxon>Lachnospirales</taxon>
        <taxon>Lachnospiraceae</taxon>
        <taxon>Blautia</taxon>
    </lineage>
</organism>